<keyword evidence="1" id="KW-1185">Reference proteome</keyword>
<reference evidence="1" key="2">
    <citation type="submission" date="2014-05" db="EMBL/GenBank/DDBJ databases">
        <title>The genome and life-stage specific transcriptomes of Globodera pallida elucidate key aspects of plant parasitism by a cyst nematode.</title>
        <authorList>
            <person name="Cotton J.A."/>
            <person name="Lilley C.J."/>
            <person name="Jones L.M."/>
            <person name="Kikuchi T."/>
            <person name="Reid A.J."/>
            <person name="Thorpe P."/>
            <person name="Tsai I.J."/>
            <person name="Beasley H."/>
            <person name="Blok V."/>
            <person name="Cock P.J.A."/>
            <person name="Van den Akker S.E."/>
            <person name="Holroyd N."/>
            <person name="Hunt M."/>
            <person name="Mantelin S."/>
            <person name="Naghra H."/>
            <person name="Pain A."/>
            <person name="Palomares-Rius J.E."/>
            <person name="Zarowiecki M."/>
            <person name="Berriman M."/>
            <person name="Jones J.T."/>
            <person name="Urwin P.E."/>
        </authorList>
    </citation>
    <scope>NUCLEOTIDE SEQUENCE [LARGE SCALE GENOMIC DNA]</scope>
    <source>
        <strain evidence="1">Lindley</strain>
    </source>
</reference>
<dbReference type="WBParaSite" id="GPLIN_001356300">
    <property type="protein sequence ID" value="GPLIN_001356300"/>
    <property type="gene ID" value="GPLIN_001356300"/>
</dbReference>
<organism evidence="1 2">
    <name type="scientific">Globodera pallida</name>
    <name type="common">Potato cyst nematode worm</name>
    <name type="synonym">Heterodera pallida</name>
    <dbReference type="NCBI Taxonomy" id="36090"/>
    <lineage>
        <taxon>Eukaryota</taxon>
        <taxon>Metazoa</taxon>
        <taxon>Ecdysozoa</taxon>
        <taxon>Nematoda</taxon>
        <taxon>Chromadorea</taxon>
        <taxon>Rhabditida</taxon>
        <taxon>Tylenchina</taxon>
        <taxon>Tylenchomorpha</taxon>
        <taxon>Tylenchoidea</taxon>
        <taxon>Heteroderidae</taxon>
        <taxon>Heteroderinae</taxon>
        <taxon>Globodera</taxon>
    </lineage>
</organism>
<proteinExistence type="predicted"/>
<name>A0A183CL07_GLOPA</name>
<dbReference type="Proteomes" id="UP000050741">
    <property type="component" value="Unassembled WGS sequence"/>
</dbReference>
<protein>
    <submittedName>
        <fullName evidence="2">SRCR domain-containing protein</fullName>
    </submittedName>
</protein>
<sequence>MIHIHNFDIFQHERSCRCTHSSVVHLRPAALIIVLLEWKQREAKRGPSVNKTCPEDDDDPTMQWHIVHIEWGCSLDTNQLYYTYCESWEGSQICGELRVHLWKKTCDFSNVNLTKTTTTTPTTTRHDYNHWEDEHDHGRFNVEHGTIG</sequence>
<accession>A0A183CL07</accession>
<reference evidence="1" key="1">
    <citation type="submission" date="2013-12" db="EMBL/GenBank/DDBJ databases">
        <authorList>
            <person name="Aslett M."/>
        </authorList>
    </citation>
    <scope>NUCLEOTIDE SEQUENCE [LARGE SCALE GENOMIC DNA]</scope>
    <source>
        <strain evidence="1">Lindley</strain>
    </source>
</reference>
<reference evidence="2" key="3">
    <citation type="submission" date="2016-06" db="UniProtKB">
        <authorList>
            <consortium name="WormBaseParasite"/>
        </authorList>
    </citation>
    <scope>IDENTIFICATION</scope>
</reference>
<evidence type="ECO:0000313" key="2">
    <source>
        <dbReference type="WBParaSite" id="GPLIN_001356300"/>
    </source>
</evidence>
<evidence type="ECO:0000313" key="1">
    <source>
        <dbReference type="Proteomes" id="UP000050741"/>
    </source>
</evidence>
<dbReference type="AlphaFoldDB" id="A0A183CL07"/>